<dbReference type="AlphaFoldDB" id="A0A068NKH2"/>
<gene>
    <name evidence="1" type="ORF">OP10G_0574</name>
</gene>
<sequence length="81" mass="8820">MVNCVRCSVPLVFHGIKGFHEGRRWGLVGDPGEGFAEKFESAVYVCPTCGSIEFFDPEEGRDLRADNPMVNFGAAPVLGTE</sequence>
<protein>
    <submittedName>
        <fullName evidence="1">Uncharacterized protein</fullName>
    </submittedName>
</protein>
<organism evidence="1 2">
    <name type="scientific">Fimbriimonas ginsengisoli Gsoil 348</name>
    <dbReference type="NCBI Taxonomy" id="661478"/>
    <lineage>
        <taxon>Bacteria</taxon>
        <taxon>Bacillati</taxon>
        <taxon>Armatimonadota</taxon>
        <taxon>Fimbriimonadia</taxon>
        <taxon>Fimbriimonadales</taxon>
        <taxon>Fimbriimonadaceae</taxon>
        <taxon>Fimbriimonas</taxon>
    </lineage>
</organism>
<dbReference type="Proteomes" id="UP000027982">
    <property type="component" value="Chromosome"/>
</dbReference>
<accession>A0A068NKH2</accession>
<dbReference type="EMBL" id="CP007139">
    <property type="protein sequence ID" value="AIE83942.1"/>
    <property type="molecule type" value="Genomic_DNA"/>
</dbReference>
<dbReference type="eggNOG" id="ENOG50336NX">
    <property type="taxonomic scope" value="Bacteria"/>
</dbReference>
<dbReference type="RefSeq" id="WP_025227402.1">
    <property type="nucleotide sequence ID" value="NZ_CP007139.1"/>
</dbReference>
<evidence type="ECO:0000313" key="2">
    <source>
        <dbReference type="Proteomes" id="UP000027982"/>
    </source>
</evidence>
<dbReference type="STRING" id="661478.OP10G_0574"/>
<name>A0A068NKH2_FIMGI</name>
<evidence type="ECO:0000313" key="1">
    <source>
        <dbReference type="EMBL" id="AIE83942.1"/>
    </source>
</evidence>
<proteinExistence type="predicted"/>
<dbReference type="HOGENOM" id="CLU_2568815_0_0_0"/>
<dbReference type="OrthoDB" id="6293663at2"/>
<dbReference type="KEGG" id="fgi:OP10G_0574"/>
<keyword evidence="2" id="KW-1185">Reference proteome</keyword>
<reference evidence="1 2" key="1">
    <citation type="journal article" date="2014" name="PLoS ONE">
        <title>The first complete genome sequence of the class fimbriimonadia in the phylum armatimonadetes.</title>
        <authorList>
            <person name="Hu Z.Y."/>
            <person name="Wang Y.Z."/>
            <person name="Im W.T."/>
            <person name="Wang S.Y."/>
            <person name="Zhao G.P."/>
            <person name="Zheng H.J."/>
            <person name="Quan Z.X."/>
        </authorList>
    </citation>
    <scope>NUCLEOTIDE SEQUENCE [LARGE SCALE GENOMIC DNA]</scope>
    <source>
        <strain evidence="1">Gsoil 348</strain>
    </source>
</reference>